<protein>
    <submittedName>
        <fullName evidence="2">Os02g0531900 protein</fullName>
    </submittedName>
</protein>
<dbReference type="EMBL" id="AP014958">
    <property type="protein sequence ID" value="BAS79038.1"/>
    <property type="molecule type" value="Genomic_DNA"/>
</dbReference>
<gene>
    <name evidence="2" type="ordered locus">Os02g0531900</name>
    <name evidence="2" type="ORF">OSNPB_020531900</name>
</gene>
<dbReference type="OMA" id="ASYWNGS"/>
<dbReference type="Proteomes" id="UP000059680">
    <property type="component" value="Chromosome 2"/>
</dbReference>
<dbReference type="GO" id="GO:0010100">
    <property type="term" value="P:negative regulation of photomorphogenesis"/>
    <property type="evidence" value="ECO:0007669"/>
    <property type="project" value="InterPro"/>
</dbReference>
<reference evidence="3" key="1">
    <citation type="journal article" date="2005" name="Nature">
        <title>The map-based sequence of the rice genome.</title>
        <authorList>
            <consortium name="International rice genome sequencing project (IRGSP)"/>
            <person name="Matsumoto T."/>
            <person name="Wu J."/>
            <person name="Kanamori H."/>
            <person name="Katayose Y."/>
            <person name="Fujisawa M."/>
            <person name="Namiki N."/>
            <person name="Mizuno H."/>
            <person name="Yamamoto K."/>
            <person name="Antonio B.A."/>
            <person name="Baba T."/>
            <person name="Sakata K."/>
            <person name="Nagamura Y."/>
            <person name="Aoki H."/>
            <person name="Arikawa K."/>
            <person name="Arita K."/>
            <person name="Bito T."/>
            <person name="Chiden Y."/>
            <person name="Fujitsuka N."/>
            <person name="Fukunaka R."/>
            <person name="Hamada M."/>
            <person name="Harada C."/>
            <person name="Hayashi A."/>
            <person name="Hijishita S."/>
            <person name="Honda M."/>
            <person name="Hosokawa S."/>
            <person name="Ichikawa Y."/>
            <person name="Idonuma A."/>
            <person name="Iijima M."/>
            <person name="Ikeda M."/>
            <person name="Ikeno M."/>
            <person name="Ito K."/>
            <person name="Ito S."/>
            <person name="Ito T."/>
            <person name="Ito Y."/>
            <person name="Ito Y."/>
            <person name="Iwabuchi A."/>
            <person name="Kamiya K."/>
            <person name="Karasawa W."/>
            <person name="Kurita K."/>
            <person name="Katagiri S."/>
            <person name="Kikuta A."/>
            <person name="Kobayashi H."/>
            <person name="Kobayashi N."/>
            <person name="Machita K."/>
            <person name="Maehara T."/>
            <person name="Masukawa M."/>
            <person name="Mizubayashi T."/>
            <person name="Mukai Y."/>
            <person name="Nagasaki H."/>
            <person name="Nagata Y."/>
            <person name="Naito S."/>
            <person name="Nakashima M."/>
            <person name="Nakama Y."/>
            <person name="Nakamichi Y."/>
            <person name="Nakamura M."/>
            <person name="Meguro A."/>
            <person name="Negishi M."/>
            <person name="Ohta I."/>
            <person name="Ohta T."/>
            <person name="Okamoto M."/>
            <person name="Ono N."/>
            <person name="Saji S."/>
            <person name="Sakaguchi M."/>
            <person name="Sakai K."/>
            <person name="Shibata M."/>
            <person name="Shimokawa T."/>
            <person name="Song J."/>
            <person name="Takazaki Y."/>
            <person name="Terasawa K."/>
            <person name="Tsugane M."/>
            <person name="Tsuji K."/>
            <person name="Ueda S."/>
            <person name="Waki K."/>
            <person name="Yamagata H."/>
            <person name="Yamamoto M."/>
            <person name="Yamamoto S."/>
            <person name="Yamane H."/>
            <person name="Yoshiki S."/>
            <person name="Yoshihara R."/>
            <person name="Yukawa K."/>
            <person name="Zhong H."/>
            <person name="Yano M."/>
            <person name="Yuan Q."/>
            <person name="Ouyang S."/>
            <person name="Liu J."/>
            <person name="Jones K.M."/>
            <person name="Gansberger K."/>
            <person name="Moffat K."/>
            <person name="Hill J."/>
            <person name="Bera J."/>
            <person name="Fadrosh D."/>
            <person name="Jin S."/>
            <person name="Johri S."/>
            <person name="Kim M."/>
            <person name="Overton L."/>
            <person name="Reardon M."/>
            <person name="Tsitrin T."/>
            <person name="Vuong H."/>
            <person name="Weaver B."/>
            <person name="Ciecko A."/>
            <person name="Tallon L."/>
            <person name="Jackson J."/>
            <person name="Pai G."/>
            <person name="Aken S.V."/>
            <person name="Utterback T."/>
            <person name="Reidmuller S."/>
            <person name="Feldblyum T."/>
            <person name="Hsiao J."/>
            <person name="Zismann V."/>
            <person name="Iobst S."/>
            <person name="de Vazeille A.R."/>
            <person name="Buell C.R."/>
            <person name="Ying K."/>
            <person name="Li Y."/>
            <person name="Lu T."/>
            <person name="Huang Y."/>
            <person name="Zhao Q."/>
            <person name="Feng Q."/>
            <person name="Zhang L."/>
            <person name="Zhu J."/>
            <person name="Weng Q."/>
            <person name="Mu J."/>
            <person name="Lu Y."/>
            <person name="Fan D."/>
            <person name="Liu Y."/>
            <person name="Guan J."/>
            <person name="Zhang Y."/>
            <person name="Yu S."/>
            <person name="Liu X."/>
            <person name="Zhang Y."/>
            <person name="Hong G."/>
            <person name="Han B."/>
            <person name="Choisne N."/>
            <person name="Demange N."/>
            <person name="Orjeda G."/>
            <person name="Samain S."/>
            <person name="Cattolico L."/>
            <person name="Pelletier E."/>
            <person name="Couloux A."/>
            <person name="Segurens B."/>
            <person name="Wincker P."/>
            <person name="D'Hont A."/>
            <person name="Scarpelli C."/>
            <person name="Weissenbach J."/>
            <person name="Salanoubat M."/>
            <person name="Quetier F."/>
            <person name="Yu Y."/>
            <person name="Kim H.R."/>
            <person name="Rambo T."/>
            <person name="Currie J."/>
            <person name="Collura K."/>
            <person name="Luo M."/>
            <person name="Yang T."/>
            <person name="Ammiraju J.S.S."/>
            <person name="Engler F."/>
            <person name="Soderlund C."/>
            <person name="Wing R.A."/>
            <person name="Palmer L.E."/>
            <person name="de la Bastide M."/>
            <person name="Spiegel L."/>
            <person name="Nascimento L."/>
            <person name="Zutavern T."/>
            <person name="O'Shaughnessy A."/>
            <person name="Dike S."/>
            <person name="Dedhia N."/>
            <person name="Preston R."/>
            <person name="Balija V."/>
            <person name="McCombie W.R."/>
            <person name="Chow T."/>
            <person name="Chen H."/>
            <person name="Chung M."/>
            <person name="Chen C."/>
            <person name="Shaw J."/>
            <person name="Wu H."/>
            <person name="Hsiao K."/>
            <person name="Chao Y."/>
            <person name="Chu M."/>
            <person name="Cheng C."/>
            <person name="Hour A."/>
            <person name="Lee P."/>
            <person name="Lin S."/>
            <person name="Lin Y."/>
            <person name="Liou J."/>
            <person name="Liu S."/>
            <person name="Hsing Y."/>
            <person name="Raghuvanshi S."/>
            <person name="Mohanty A."/>
            <person name="Bharti A.K."/>
            <person name="Gaur A."/>
            <person name="Gupta V."/>
            <person name="Kumar D."/>
            <person name="Ravi V."/>
            <person name="Vij S."/>
            <person name="Kapur A."/>
            <person name="Khurana P."/>
            <person name="Khurana P."/>
            <person name="Khurana J.P."/>
            <person name="Tyagi A.K."/>
            <person name="Gaikwad K."/>
            <person name="Singh A."/>
            <person name="Dalal V."/>
            <person name="Srivastava S."/>
            <person name="Dixit A."/>
            <person name="Pal A.K."/>
            <person name="Ghazi I.A."/>
            <person name="Yadav M."/>
            <person name="Pandit A."/>
            <person name="Bhargava A."/>
            <person name="Sureshbabu K."/>
            <person name="Batra K."/>
            <person name="Sharma T.R."/>
            <person name="Mohapatra T."/>
            <person name="Singh N.K."/>
            <person name="Messing J."/>
            <person name="Nelson A.B."/>
            <person name="Fuks G."/>
            <person name="Kavchok S."/>
            <person name="Keizer G."/>
            <person name="Linton E."/>
            <person name="Llaca V."/>
            <person name="Song R."/>
            <person name="Tanyolac B."/>
            <person name="Young S."/>
            <person name="Ho-Il K."/>
            <person name="Hahn J.H."/>
            <person name="Sangsakoo G."/>
            <person name="Vanavichit A."/>
            <person name="de Mattos Luiz.A.T."/>
            <person name="Zimmer P.D."/>
            <person name="Malone G."/>
            <person name="Dellagostin O."/>
            <person name="de Oliveira A.C."/>
            <person name="Bevan M."/>
            <person name="Bancroft I."/>
            <person name="Minx P."/>
            <person name="Cordum H."/>
            <person name="Wilson R."/>
            <person name="Cheng Z."/>
            <person name="Jin W."/>
            <person name="Jiang J."/>
            <person name="Leong S.A."/>
            <person name="Iwama H."/>
            <person name="Gojobori T."/>
            <person name="Itoh T."/>
            <person name="Niimura Y."/>
            <person name="Fujii Y."/>
            <person name="Habara T."/>
            <person name="Sakai H."/>
            <person name="Sato Y."/>
            <person name="Wilson G."/>
            <person name="Kumar K."/>
            <person name="McCouch S."/>
            <person name="Juretic N."/>
            <person name="Hoen D."/>
            <person name="Wright S."/>
            <person name="Bruskiewich R."/>
            <person name="Bureau T."/>
            <person name="Miyao A."/>
            <person name="Hirochika H."/>
            <person name="Nishikawa T."/>
            <person name="Kadowaki K."/>
            <person name="Sugiura M."/>
            <person name="Burr B."/>
            <person name="Sasaki T."/>
        </authorList>
    </citation>
    <scope>NUCLEOTIDE SEQUENCE [LARGE SCALE GENOMIC DNA]</scope>
    <source>
        <strain evidence="3">cv. Nipponbare</strain>
    </source>
</reference>
<reference evidence="2 3" key="3">
    <citation type="journal article" date="2013" name="Rice">
        <title>Improvement of the Oryza sativa Nipponbare reference genome using next generation sequence and optical map data.</title>
        <authorList>
            <person name="Kawahara Y."/>
            <person name="de la Bastide M."/>
            <person name="Hamilton J.P."/>
            <person name="Kanamori H."/>
            <person name="McCombie W.R."/>
            <person name="Ouyang S."/>
            <person name="Schwartz D.C."/>
            <person name="Tanaka T."/>
            <person name="Wu J."/>
            <person name="Zhou S."/>
            <person name="Childs K.L."/>
            <person name="Davidson R.M."/>
            <person name="Lin H."/>
            <person name="Quesada-Ocampo L."/>
            <person name="Vaillancourt B."/>
            <person name="Sakai H."/>
            <person name="Lee S.S."/>
            <person name="Kim J."/>
            <person name="Numa H."/>
            <person name="Itoh T."/>
            <person name="Buell C.R."/>
            <person name="Matsumoto T."/>
        </authorList>
    </citation>
    <scope>NUCLEOTIDE SEQUENCE [LARGE SCALE GENOMIC DNA]</scope>
    <source>
        <strain evidence="3">cv. Nipponbare</strain>
    </source>
</reference>
<dbReference type="InParanoid" id="A0A0P0VJZ5"/>
<accession>A0A0P0VJZ5</accession>
<dbReference type="AlphaFoldDB" id="A0A0P0VJZ5"/>
<evidence type="ECO:0000256" key="1">
    <source>
        <dbReference type="SAM" id="MobiDB-lite"/>
    </source>
</evidence>
<evidence type="ECO:0000313" key="2">
    <source>
        <dbReference type="EMBL" id="BAS79038.1"/>
    </source>
</evidence>
<dbReference type="InterPro" id="IPR039324">
    <property type="entry name" value="SHW1"/>
</dbReference>
<evidence type="ECO:0000313" key="3">
    <source>
        <dbReference type="Proteomes" id="UP000059680"/>
    </source>
</evidence>
<dbReference type="PANTHER" id="PTHR35474:SF1">
    <property type="entry name" value="ATP PHOSPHORIBOSYLTRANSFERASE REGULATORY SUBUNIT"/>
    <property type="match status" value="1"/>
</dbReference>
<organism evidence="2 3">
    <name type="scientific">Oryza sativa subsp. japonica</name>
    <name type="common">Rice</name>
    <dbReference type="NCBI Taxonomy" id="39947"/>
    <lineage>
        <taxon>Eukaryota</taxon>
        <taxon>Viridiplantae</taxon>
        <taxon>Streptophyta</taxon>
        <taxon>Embryophyta</taxon>
        <taxon>Tracheophyta</taxon>
        <taxon>Spermatophyta</taxon>
        <taxon>Magnoliopsida</taxon>
        <taxon>Liliopsida</taxon>
        <taxon>Poales</taxon>
        <taxon>Poaceae</taxon>
        <taxon>BOP clade</taxon>
        <taxon>Oryzoideae</taxon>
        <taxon>Oryzeae</taxon>
        <taxon>Oryzinae</taxon>
        <taxon>Oryza</taxon>
        <taxon>Oryza sativa</taxon>
    </lineage>
</organism>
<name>A0A0P0VJZ5_ORYSJ</name>
<feature type="compositionally biased region" description="Acidic residues" evidence="1">
    <location>
        <begin position="53"/>
        <end position="67"/>
    </location>
</feature>
<sequence length="122" mass="14008">MIVELWRDIFVKKKYMRRGIFVIFTLKLRRSGTSRPLALSGAAASYWNGSKEDNDDTGEEEDDDGDEDRSLDLLVRFLHSVFRKVSRRARRAARSMLPLSVPAERVKFSVNAAFLFSRFCGS</sequence>
<dbReference type="PaxDb" id="39947-A0A0P0VJZ5"/>
<reference evidence="2 3" key="2">
    <citation type="journal article" date="2013" name="Plant Cell Physiol.">
        <title>Rice Annotation Project Database (RAP-DB): an integrative and interactive database for rice genomics.</title>
        <authorList>
            <person name="Sakai H."/>
            <person name="Lee S.S."/>
            <person name="Tanaka T."/>
            <person name="Numa H."/>
            <person name="Kim J."/>
            <person name="Kawahara Y."/>
            <person name="Wakimoto H."/>
            <person name="Yang C.C."/>
            <person name="Iwamoto M."/>
            <person name="Abe T."/>
            <person name="Yamada Y."/>
            <person name="Muto A."/>
            <person name="Inokuchi H."/>
            <person name="Ikemura T."/>
            <person name="Matsumoto T."/>
            <person name="Sasaki T."/>
            <person name="Itoh T."/>
        </authorList>
    </citation>
    <scope>NUCLEOTIDE SEQUENCE [LARGE SCALE GENOMIC DNA]</scope>
    <source>
        <strain evidence="3">cv. Nipponbare</strain>
    </source>
</reference>
<dbReference type="PANTHER" id="PTHR35474">
    <property type="entry name" value="ATP PHOSPHORIBOSYLTRANSFERASE REGULATORY SUBUNIT"/>
    <property type="match status" value="1"/>
</dbReference>
<dbReference type="STRING" id="39947.A0A0P0VJZ5"/>
<keyword evidence="3" id="KW-1185">Reference proteome</keyword>
<proteinExistence type="predicted"/>
<feature type="region of interest" description="Disordered" evidence="1">
    <location>
        <begin position="47"/>
        <end position="67"/>
    </location>
</feature>
<dbReference type="Gramene" id="Os02t0531900-00">
    <property type="protein sequence ID" value="Os02t0531900-00"/>
    <property type="gene ID" value="Os02g0531900"/>
</dbReference>
<dbReference type="GO" id="GO:0009787">
    <property type="term" value="P:regulation of abscisic acid-activated signaling pathway"/>
    <property type="evidence" value="ECO:0007669"/>
    <property type="project" value="InterPro"/>
</dbReference>